<dbReference type="PRINTS" id="PR00034">
    <property type="entry name" value="HTHCRP"/>
</dbReference>
<evidence type="ECO:0000256" key="1">
    <source>
        <dbReference type="ARBA" id="ARBA00023015"/>
    </source>
</evidence>
<dbReference type="InterPro" id="IPR036390">
    <property type="entry name" value="WH_DNA-bd_sf"/>
</dbReference>
<dbReference type="SUPFAM" id="SSF51206">
    <property type="entry name" value="cAMP-binding domain-like"/>
    <property type="match status" value="1"/>
</dbReference>
<organism evidence="5 6">
    <name type="scientific">Thermocoleostomius sinensis A174</name>
    <dbReference type="NCBI Taxonomy" id="2016057"/>
    <lineage>
        <taxon>Bacteria</taxon>
        <taxon>Bacillati</taxon>
        <taxon>Cyanobacteriota</taxon>
        <taxon>Cyanophyceae</taxon>
        <taxon>Oculatellales</taxon>
        <taxon>Oculatellaceae</taxon>
        <taxon>Thermocoleostomius</taxon>
    </lineage>
</organism>
<dbReference type="GO" id="GO:0003700">
    <property type="term" value="F:DNA-binding transcription factor activity"/>
    <property type="evidence" value="ECO:0007669"/>
    <property type="project" value="InterPro"/>
</dbReference>
<dbReference type="Pfam" id="PF13545">
    <property type="entry name" value="HTH_Crp_2"/>
    <property type="match status" value="1"/>
</dbReference>
<protein>
    <submittedName>
        <fullName evidence="5">Crp/Fnr family transcriptional regulator</fullName>
    </submittedName>
</protein>
<evidence type="ECO:0000313" key="5">
    <source>
        <dbReference type="EMBL" id="WAL62510.1"/>
    </source>
</evidence>
<dbReference type="KEGG" id="tsin:OXH18_11105"/>
<dbReference type="RefSeq" id="WP_268612850.1">
    <property type="nucleotide sequence ID" value="NZ_CP113797.1"/>
</dbReference>
<keyword evidence="6" id="KW-1185">Reference proteome</keyword>
<keyword evidence="1" id="KW-0805">Transcription regulation</keyword>
<evidence type="ECO:0000313" key="6">
    <source>
        <dbReference type="Proteomes" id="UP001163152"/>
    </source>
</evidence>
<feature type="domain" description="HTH crp-type" evidence="4">
    <location>
        <begin position="115"/>
        <end position="188"/>
    </location>
</feature>
<dbReference type="InterPro" id="IPR018335">
    <property type="entry name" value="Tscrpt_reg_HTH_Crp-type_CS"/>
</dbReference>
<dbReference type="InterPro" id="IPR012318">
    <property type="entry name" value="HTH_CRP"/>
</dbReference>
<keyword evidence="3" id="KW-0804">Transcription</keyword>
<dbReference type="GO" id="GO:0003677">
    <property type="term" value="F:DNA binding"/>
    <property type="evidence" value="ECO:0007669"/>
    <property type="project" value="UniProtKB-KW"/>
</dbReference>
<accession>A0A9E9CCB9</accession>
<evidence type="ECO:0000256" key="2">
    <source>
        <dbReference type="ARBA" id="ARBA00023125"/>
    </source>
</evidence>
<dbReference type="SMART" id="SM00419">
    <property type="entry name" value="HTH_CRP"/>
    <property type="match status" value="1"/>
</dbReference>
<dbReference type="InterPro" id="IPR014710">
    <property type="entry name" value="RmlC-like_jellyroll"/>
</dbReference>
<reference evidence="5" key="1">
    <citation type="submission" date="2022-12" db="EMBL/GenBank/DDBJ databases">
        <title>Polyphasic identification of a Novel Hot-Spring Cyanobacterium Ocullathermofonsia sinensis gen nov. sp. nov. and Genomic Insights on its Adaptations to the Thermal Habitat.</title>
        <authorList>
            <person name="Daroch M."/>
            <person name="Tang J."/>
            <person name="Jiang Y."/>
        </authorList>
    </citation>
    <scope>NUCLEOTIDE SEQUENCE</scope>
    <source>
        <strain evidence="5">PKUAC-SCTA174</strain>
    </source>
</reference>
<dbReference type="Gene3D" id="2.60.120.10">
    <property type="entry name" value="Jelly Rolls"/>
    <property type="match status" value="1"/>
</dbReference>
<dbReference type="PROSITE" id="PS51063">
    <property type="entry name" value="HTH_CRP_2"/>
    <property type="match status" value="1"/>
</dbReference>
<name>A0A9E9CCB9_9CYAN</name>
<dbReference type="InterPro" id="IPR018490">
    <property type="entry name" value="cNMP-bd_dom_sf"/>
</dbReference>
<gene>
    <name evidence="5" type="ORF">OXH18_11105</name>
</gene>
<dbReference type="AlphaFoldDB" id="A0A9E9CCB9"/>
<dbReference type="EMBL" id="CP113797">
    <property type="protein sequence ID" value="WAL62510.1"/>
    <property type="molecule type" value="Genomic_DNA"/>
</dbReference>
<dbReference type="SUPFAM" id="SSF46785">
    <property type="entry name" value="Winged helix' DNA-binding domain"/>
    <property type="match status" value="1"/>
</dbReference>
<evidence type="ECO:0000256" key="3">
    <source>
        <dbReference type="ARBA" id="ARBA00023163"/>
    </source>
</evidence>
<evidence type="ECO:0000259" key="4">
    <source>
        <dbReference type="PROSITE" id="PS51063"/>
    </source>
</evidence>
<dbReference type="PROSITE" id="PS00042">
    <property type="entry name" value="HTH_CRP_1"/>
    <property type="match status" value="1"/>
</dbReference>
<proteinExistence type="predicted"/>
<sequence length="198" mass="22316">MMSHLTLECSPSGTASLQVFKRRDCLPSHEKMLWQIESGAVRTLTLTEDGSIVPLGFWGAQDVVGPLISRIQPYQIECLTDVKAIAIVPEQCQSLTHVLLSHIQQMEELLRIRNGQVQQRLFQLLEWLARRFGRESDRGRQIEIRLTHQDLADVIGTTRVTITRLMGLFEREGIIDCSGQGLVLLRGSSCRCCSTNDV</sequence>
<keyword evidence="2" id="KW-0238">DNA-binding</keyword>
<dbReference type="CDD" id="cd00092">
    <property type="entry name" value="HTH_CRP"/>
    <property type="match status" value="1"/>
</dbReference>
<dbReference type="Proteomes" id="UP001163152">
    <property type="component" value="Chromosome"/>
</dbReference>